<dbReference type="Proteomes" id="UP001227192">
    <property type="component" value="Unassembled WGS sequence"/>
</dbReference>
<evidence type="ECO:0000313" key="1">
    <source>
        <dbReference type="EMBL" id="KAJ9483781.1"/>
    </source>
</evidence>
<sequence length="73" mass="8371">MLAYRGHIHPSSTSIYFYSWQRGREGGISAILYYRGTLGCPSDKPTSCTTSLNICNYIYYFSDFQSDLRNKPT</sequence>
<reference evidence="1" key="2">
    <citation type="journal article" date="2016" name="Fungal Biol.">
        <title>Ochratoxin A production by Penicillium thymicola.</title>
        <authorList>
            <person name="Nguyen H.D.T."/>
            <person name="McMullin D.R."/>
            <person name="Ponomareva E."/>
            <person name="Riley R."/>
            <person name="Pomraning K.R."/>
            <person name="Baker S.E."/>
            <person name="Seifert K.A."/>
        </authorList>
    </citation>
    <scope>NUCLEOTIDE SEQUENCE</scope>
    <source>
        <strain evidence="1">DAOM 180753</strain>
    </source>
</reference>
<gene>
    <name evidence="1" type="ORF">VN97_g9617</name>
</gene>
<accession>A0AAI9TAM3</accession>
<comment type="caution">
    <text evidence="1">The sequence shown here is derived from an EMBL/GenBank/DDBJ whole genome shotgun (WGS) entry which is preliminary data.</text>
</comment>
<evidence type="ECO:0000313" key="2">
    <source>
        <dbReference type="Proteomes" id="UP001227192"/>
    </source>
</evidence>
<organism evidence="1 2">
    <name type="scientific">Penicillium thymicola</name>
    <dbReference type="NCBI Taxonomy" id="293382"/>
    <lineage>
        <taxon>Eukaryota</taxon>
        <taxon>Fungi</taxon>
        <taxon>Dikarya</taxon>
        <taxon>Ascomycota</taxon>
        <taxon>Pezizomycotina</taxon>
        <taxon>Eurotiomycetes</taxon>
        <taxon>Eurotiomycetidae</taxon>
        <taxon>Eurotiales</taxon>
        <taxon>Aspergillaceae</taxon>
        <taxon>Penicillium</taxon>
    </lineage>
</organism>
<dbReference type="AlphaFoldDB" id="A0AAI9TAM3"/>
<dbReference type="EMBL" id="LACB01000398">
    <property type="protein sequence ID" value="KAJ9483781.1"/>
    <property type="molecule type" value="Genomic_DNA"/>
</dbReference>
<proteinExistence type="predicted"/>
<protein>
    <submittedName>
        <fullName evidence="1">Uncharacterized protein</fullName>
    </submittedName>
</protein>
<keyword evidence="2" id="KW-1185">Reference proteome</keyword>
<name>A0AAI9TAM3_PENTH</name>
<reference evidence="1" key="1">
    <citation type="submission" date="2015-06" db="EMBL/GenBank/DDBJ databases">
        <authorList>
            <person name="Nguyen H."/>
        </authorList>
    </citation>
    <scope>NUCLEOTIDE SEQUENCE</scope>
    <source>
        <strain evidence="1">DAOM 180753</strain>
    </source>
</reference>